<dbReference type="PANTHER" id="PTHR46245:SF2">
    <property type="entry name" value="B3 DOMAIN-CONTAINING TRANSCRIPTION REPRESSOR VAL2"/>
    <property type="match status" value="1"/>
</dbReference>
<sequence length="213" mass="23277">MMRHGYTQRLSLHRVQKEETGIIKRKVKSALDTLANAAITTTDEQRDTEVAASTKHPRHRAGCSCIVCSQPPSGKGKHKPSCTCTVCEAVKRRFKTLMLRKRNREEAGQASQQALSSLLQAATFPLETYLKQKAVPNTEVEQKSSDVVCTEHGGDIDLNSNPGASRVSMMKQKVVRSTAAEQQSSDVVSTEHGSSSAAQEHHRDTNGAPEPLN</sequence>
<protein>
    <submittedName>
        <fullName evidence="2">Uncharacterized protein</fullName>
    </submittedName>
</protein>
<evidence type="ECO:0000313" key="2">
    <source>
        <dbReference type="EMBL" id="KAF2585972.1"/>
    </source>
</evidence>
<comment type="caution">
    <text evidence="2">The sequence shown here is derived from an EMBL/GenBank/DDBJ whole genome shotgun (WGS) entry which is preliminary data.</text>
</comment>
<feature type="compositionally biased region" description="Polar residues" evidence="1">
    <location>
        <begin position="179"/>
        <end position="198"/>
    </location>
</feature>
<reference evidence="2" key="1">
    <citation type="submission" date="2019-12" db="EMBL/GenBank/DDBJ databases">
        <title>Genome sequencing and annotation of Brassica cretica.</title>
        <authorList>
            <person name="Studholme D.J."/>
            <person name="Sarris P.F."/>
        </authorList>
    </citation>
    <scope>NUCLEOTIDE SEQUENCE</scope>
    <source>
        <strain evidence="2">PFS-102/07</strain>
        <tissue evidence="2">Leaf</tissue>
    </source>
</reference>
<accession>A0A8S9JVS7</accession>
<organism evidence="2">
    <name type="scientific">Brassica cretica</name>
    <name type="common">Mustard</name>
    <dbReference type="NCBI Taxonomy" id="69181"/>
    <lineage>
        <taxon>Eukaryota</taxon>
        <taxon>Viridiplantae</taxon>
        <taxon>Streptophyta</taxon>
        <taxon>Embryophyta</taxon>
        <taxon>Tracheophyta</taxon>
        <taxon>Spermatophyta</taxon>
        <taxon>Magnoliopsida</taxon>
        <taxon>eudicotyledons</taxon>
        <taxon>Gunneridae</taxon>
        <taxon>Pentapetalae</taxon>
        <taxon>rosids</taxon>
        <taxon>malvids</taxon>
        <taxon>Brassicales</taxon>
        <taxon>Brassicaceae</taxon>
        <taxon>Brassiceae</taxon>
        <taxon>Brassica</taxon>
    </lineage>
</organism>
<dbReference type="PANTHER" id="PTHR46245">
    <property type="entry name" value="B3 DOMAIN-CONTAINING PROTEIN OS07G0563300"/>
    <property type="match status" value="1"/>
</dbReference>
<feature type="region of interest" description="Disordered" evidence="1">
    <location>
        <begin position="153"/>
        <end position="213"/>
    </location>
</feature>
<proteinExistence type="predicted"/>
<dbReference type="AlphaFoldDB" id="A0A8S9JVS7"/>
<dbReference type="EMBL" id="QGKY02000246">
    <property type="protein sequence ID" value="KAF2585972.1"/>
    <property type="molecule type" value="Genomic_DNA"/>
</dbReference>
<name>A0A8S9JVS7_BRACR</name>
<gene>
    <name evidence="2" type="ORF">F2Q70_00034118</name>
</gene>
<evidence type="ECO:0000256" key="1">
    <source>
        <dbReference type="SAM" id="MobiDB-lite"/>
    </source>
</evidence>